<gene>
    <name evidence="1" type="ORF">POTOM_017777</name>
</gene>
<name>A0A8X8D4W7_POPTO</name>
<organism evidence="1 2">
    <name type="scientific">Populus tomentosa</name>
    <name type="common">Chinese white poplar</name>
    <dbReference type="NCBI Taxonomy" id="118781"/>
    <lineage>
        <taxon>Eukaryota</taxon>
        <taxon>Viridiplantae</taxon>
        <taxon>Streptophyta</taxon>
        <taxon>Embryophyta</taxon>
        <taxon>Tracheophyta</taxon>
        <taxon>Spermatophyta</taxon>
        <taxon>Magnoliopsida</taxon>
        <taxon>eudicotyledons</taxon>
        <taxon>Gunneridae</taxon>
        <taxon>Pentapetalae</taxon>
        <taxon>rosids</taxon>
        <taxon>fabids</taxon>
        <taxon>Malpighiales</taxon>
        <taxon>Salicaceae</taxon>
        <taxon>Saliceae</taxon>
        <taxon>Populus</taxon>
    </lineage>
</organism>
<dbReference type="Proteomes" id="UP000886885">
    <property type="component" value="Chromosome 4D"/>
</dbReference>
<sequence length="66" mass="7782">MKIIISYEKVNGLLMIYNYRLFSYLQIVMTLSLDPNGNITVTFDIHDWRSDGYAVSMFIHDKLLLH</sequence>
<reference evidence="1" key="1">
    <citation type="journal article" date="2020" name="bioRxiv">
        <title>Hybrid origin of Populus tomentosa Carr. identified through genome sequencing and phylogenomic analysis.</title>
        <authorList>
            <person name="An X."/>
            <person name="Gao K."/>
            <person name="Chen Z."/>
            <person name="Li J."/>
            <person name="Yang X."/>
            <person name="Yang X."/>
            <person name="Zhou J."/>
            <person name="Guo T."/>
            <person name="Zhao T."/>
            <person name="Huang S."/>
            <person name="Miao D."/>
            <person name="Khan W.U."/>
            <person name="Rao P."/>
            <person name="Ye M."/>
            <person name="Lei B."/>
            <person name="Liao W."/>
            <person name="Wang J."/>
            <person name="Ji L."/>
            <person name="Li Y."/>
            <person name="Guo B."/>
            <person name="Mustafa N.S."/>
            <person name="Li S."/>
            <person name="Yun Q."/>
            <person name="Keller S.R."/>
            <person name="Mao J."/>
            <person name="Zhang R."/>
            <person name="Strauss S.H."/>
        </authorList>
    </citation>
    <scope>NUCLEOTIDE SEQUENCE</scope>
    <source>
        <strain evidence="1">GM15</strain>
        <tissue evidence="1">Leaf</tissue>
    </source>
</reference>
<evidence type="ECO:0000313" key="1">
    <source>
        <dbReference type="EMBL" id="KAG6777935.1"/>
    </source>
</evidence>
<evidence type="ECO:0000313" key="2">
    <source>
        <dbReference type="Proteomes" id="UP000886885"/>
    </source>
</evidence>
<protein>
    <submittedName>
        <fullName evidence="1">Uncharacterized protein</fullName>
    </submittedName>
</protein>
<dbReference type="EMBL" id="JAAWWB010000008">
    <property type="protein sequence ID" value="KAG6777935.1"/>
    <property type="molecule type" value="Genomic_DNA"/>
</dbReference>
<keyword evidence="2" id="KW-1185">Reference proteome</keyword>
<dbReference type="AlphaFoldDB" id="A0A8X8D4W7"/>
<comment type="caution">
    <text evidence="1">The sequence shown here is derived from an EMBL/GenBank/DDBJ whole genome shotgun (WGS) entry which is preliminary data.</text>
</comment>
<accession>A0A8X8D4W7</accession>
<proteinExistence type="predicted"/>
<dbReference type="OrthoDB" id="1739935at2759"/>